<dbReference type="PATRIC" id="fig|634177.7.peg.2980"/>
<dbReference type="Proteomes" id="UP000009044">
    <property type="component" value="Chromosome"/>
</dbReference>
<dbReference type="STRING" id="634177.GLX_26710"/>
<dbReference type="CDD" id="cd00433">
    <property type="entry name" value="Peptidase_M17"/>
    <property type="match status" value="1"/>
</dbReference>
<dbReference type="eggNOG" id="COG0260">
    <property type="taxonomic scope" value="Bacteria"/>
</dbReference>
<reference evidence="8" key="1">
    <citation type="journal article" date="2011" name="J. Bacteriol.">
        <title>Complete genome sequence of NBRC 3288, a unique cellulose-nonproducing strain of Gluconacetobacter xylinus isolated from vinegar.</title>
        <authorList>
            <person name="Ogino H."/>
            <person name="Azuma Y."/>
            <person name="Hosoyama A."/>
            <person name="Nakazawa H."/>
            <person name="Matsutani M."/>
            <person name="Hasegawa A."/>
            <person name="Otsuyama K."/>
            <person name="Matsushita K."/>
            <person name="Fujita N."/>
            <person name="Shirai M."/>
        </authorList>
    </citation>
    <scope>NUCLEOTIDE SEQUENCE [LARGE SCALE GENOMIC DNA]</scope>
    <source>
        <strain evidence="8">NBRC 3288 / BCRC 11682 / LMG 1693</strain>
    </source>
</reference>
<dbReference type="GO" id="GO:0030145">
    <property type="term" value="F:manganese ion binding"/>
    <property type="evidence" value="ECO:0007669"/>
    <property type="project" value="InterPro"/>
</dbReference>
<dbReference type="GO" id="GO:0005737">
    <property type="term" value="C:cytoplasm"/>
    <property type="evidence" value="ECO:0007669"/>
    <property type="project" value="InterPro"/>
</dbReference>
<organism evidence="7 8">
    <name type="scientific">Komagataeibacter medellinensis (strain NBRC 3288 / BCRC 11682 / LMG 1693 / Kondo 51)</name>
    <name type="common">Gluconacetobacter medellinensis</name>
    <dbReference type="NCBI Taxonomy" id="634177"/>
    <lineage>
        <taxon>Bacteria</taxon>
        <taxon>Pseudomonadati</taxon>
        <taxon>Pseudomonadota</taxon>
        <taxon>Alphaproteobacteria</taxon>
        <taxon>Acetobacterales</taxon>
        <taxon>Acetobacteraceae</taxon>
        <taxon>Komagataeibacter</taxon>
    </lineage>
</organism>
<dbReference type="PRINTS" id="PR00481">
    <property type="entry name" value="LAMNOPPTDASE"/>
</dbReference>
<name>G2I2V4_KOMMN</name>
<dbReference type="KEGG" id="gxy:GLX_26710"/>
<dbReference type="AlphaFoldDB" id="G2I2V4"/>
<evidence type="ECO:0000256" key="3">
    <source>
        <dbReference type="ARBA" id="ARBA00022670"/>
    </source>
</evidence>
<dbReference type="InterPro" id="IPR000819">
    <property type="entry name" value="Peptidase_M17_C"/>
</dbReference>
<comment type="similarity">
    <text evidence="1">Belongs to the peptidase M17 family.</text>
</comment>
<dbReference type="SUPFAM" id="SSF53187">
    <property type="entry name" value="Zn-dependent exopeptidases"/>
    <property type="match status" value="1"/>
</dbReference>
<dbReference type="Pfam" id="PF21337">
    <property type="entry name" value="Peptidase_M17_N_1"/>
    <property type="match status" value="1"/>
</dbReference>
<dbReference type="PROSITE" id="PS00631">
    <property type="entry name" value="CYTOSOL_AP"/>
    <property type="match status" value="1"/>
</dbReference>
<dbReference type="InterPro" id="IPR011356">
    <property type="entry name" value="Leucine_aapep/pepB"/>
</dbReference>
<proteinExistence type="inferred from homology"/>
<keyword evidence="2 7" id="KW-0031">Aminopeptidase</keyword>
<dbReference type="Gene3D" id="3.40.220.10">
    <property type="entry name" value="Leucine Aminopeptidase, subunit E, domain 1"/>
    <property type="match status" value="1"/>
</dbReference>
<dbReference type="PANTHER" id="PTHR11963:SF20">
    <property type="entry name" value="PEPTIDASE B"/>
    <property type="match status" value="1"/>
</dbReference>
<evidence type="ECO:0000256" key="2">
    <source>
        <dbReference type="ARBA" id="ARBA00022438"/>
    </source>
</evidence>
<evidence type="ECO:0000313" key="7">
    <source>
        <dbReference type="EMBL" id="BAK85083.1"/>
    </source>
</evidence>
<evidence type="ECO:0000256" key="1">
    <source>
        <dbReference type="ARBA" id="ARBA00009528"/>
    </source>
</evidence>
<keyword evidence="5" id="KW-0464">Manganese</keyword>
<dbReference type="Pfam" id="PF00883">
    <property type="entry name" value="Peptidase_M17"/>
    <property type="match status" value="1"/>
</dbReference>
<protein>
    <submittedName>
        <fullName evidence="7">Leucyl aminopeptidase</fullName>
    </submittedName>
</protein>
<dbReference type="InterPro" id="IPR048816">
    <property type="entry name" value="Peptidase_M17_N_1"/>
</dbReference>
<sequence>MKGRSMNMLQTHDSLVAADGVGDAPVGVIHAIRPGMRDGLGELVGEAAARFAGQAGFAARHGQVQLLPGADGSIATALLGIAEEAEGCDPFVFGALPDSLPAGLWRVSAPEDVAAADIALGFCLGAYRMPAFGREATPAAPGARLVVGPEGVVASQMAACMNMARSLINTPPNLMGPDELAAAAQAALLPAGAEVSILRGDRLAHDFPTVLHVGMGSERAPCVVEASWQGSTATDAAPLISLVGKGVCFDTGGYDLKPPSSMLRMKKDMGGAAIMLALARLIMLRDLPVRLELRLGCVENSVSGHAMRPSDVVRTRAGLTVEIGNTDAEGRLVLCDLLHAACARQPDLLVDAATLTGAARVALGPDVPALFSNNAETGAAFVAAGLSCGDPLWQLPLWPGYRKWLRSPVADLNNISSKPMAGAITAALFLQNFVKTDVRWVHIDTYGWNDSARPGRPEGGESLGLRAAYEATLKIFNIQDVMHH</sequence>
<evidence type="ECO:0000256" key="4">
    <source>
        <dbReference type="ARBA" id="ARBA00022801"/>
    </source>
</evidence>
<evidence type="ECO:0000259" key="6">
    <source>
        <dbReference type="PROSITE" id="PS00631"/>
    </source>
</evidence>
<dbReference type="PANTHER" id="PTHR11963">
    <property type="entry name" value="LEUCINE AMINOPEPTIDASE-RELATED"/>
    <property type="match status" value="1"/>
</dbReference>
<dbReference type="Gene3D" id="3.40.630.10">
    <property type="entry name" value="Zn peptidases"/>
    <property type="match status" value="1"/>
</dbReference>
<keyword evidence="3" id="KW-0645">Protease</keyword>
<evidence type="ECO:0000256" key="5">
    <source>
        <dbReference type="ARBA" id="ARBA00023211"/>
    </source>
</evidence>
<accession>G2I2V4</accession>
<dbReference type="InterPro" id="IPR043472">
    <property type="entry name" value="Macro_dom-like"/>
</dbReference>
<keyword evidence="4" id="KW-0378">Hydrolase</keyword>
<dbReference type="EMBL" id="AP012159">
    <property type="protein sequence ID" value="BAK85083.1"/>
    <property type="molecule type" value="Genomic_DNA"/>
</dbReference>
<feature type="domain" description="Cytosol aminopeptidase" evidence="6">
    <location>
        <begin position="325"/>
        <end position="332"/>
    </location>
</feature>
<evidence type="ECO:0000313" key="8">
    <source>
        <dbReference type="Proteomes" id="UP000009044"/>
    </source>
</evidence>
<dbReference type="HOGENOM" id="CLU_013734_2_1_5"/>
<dbReference type="GO" id="GO:0070006">
    <property type="term" value="F:metalloaminopeptidase activity"/>
    <property type="evidence" value="ECO:0007669"/>
    <property type="project" value="InterPro"/>
</dbReference>
<dbReference type="GO" id="GO:0006508">
    <property type="term" value="P:proteolysis"/>
    <property type="evidence" value="ECO:0007669"/>
    <property type="project" value="UniProtKB-KW"/>
</dbReference>
<gene>
    <name evidence="7" type="ordered locus">GLX_26710</name>
</gene>